<dbReference type="AlphaFoldDB" id="A0A833RSY4"/>
<dbReference type="InterPro" id="IPR051636">
    <property type="entry name" value="Plant_LTP/defense-related"/>
</dbReference>
<reference evidence="3" key="1">
    <citation type="submission" date="2020-01" db="EMBL/GenBank/DDBJ databases">
        <title>Genome sequence of Kobresia littledalei, the first chromosome-level genome in the family Cyperaceae.</title>
        <authorList>
            <person name="Qu G."/>
        </authorList>
    </citation>
    <scope>NUCLEOTIDE SEQUENCE</scope>
    <source>
        <strain evidence="3">C.B.Clarke</strain>
        <tissue evidence="3">Leaf</tissue>
    </source>
</reference>
<dbReference type="PANTHER" id="PTHR31731">
    <property type="match status" value="1"/>
</dbReference>
<dbReference type="InterPro" id="IPR036312">
    <property type="entry name" value="Bifun_inhib/LTP/seed_sf"/>
</dbReference>
<comment type="caution">
    <text evidence="3">The sequence shown here is derived from an EMBL/GenBank/DDBJ whole genome shotgun (WGS) entry which is preliminary data.</text>
</comment>
<evidence type="ECO:0000256" key="1">
    <source>
        <dbReference type="SAM" id="SignalP"/>
    </source>
</evidence>
<gene>
    <name evidence="3" type="ORF">FCM35_KLT16505</name>
</gene>
<evidence type="ECO:0000313" key="3">
    <source>
        <dbReference type="EMBL" id="KAF3339034.1"/>
    </source>
</evidence>
<protein>
    <submittedName>
        <fullName evidence="3">Proline-rich protein DC2.15-like protein</fullName>
    </submittedName>
</protein>
<sequence>MATKTTISILSLLLISSLSNATATPSYYPIKPTPYVPRRISHKLPPANPFCPRDAPKLGACLDLLGGALGLKTGASLGKHGKCCSILDALVDAEAAACLCTTIKESVLGITTEWSVAVSLLVSSCNKDLPDGFKCV</sequence>
<evidence type="ECO:0000259" key="2">
    <source>
        <dbReference type="SMART" id="SM00499"/>
    </source>
</evidence>
<proteinExistence type="predicted"/>
<dbReference type="SUPFAM" id="SSF47699">
    <property type="entry name" value="Bifunctional inhibitor/lipid-transfer protein/seed storage 2S albumin"/>
    <property type="match status" value="1"/>
</dbReference>
<dbReference type="EMBL" id="SWLB01000004">
    <property type="protein sequence ID" value="KAF3339034.1"/>
    <property type="molecule type" value="Genomic_DNA"/>
</dbReference>
<dbReference type="SMART" id="SM00499">
    <property type="entry name" value="AAI"/>
    <property type="match status" value="1"/>
</dbReference>
<evidence type="ECO:0000313" key="4">
    <source>
        <dbReference type="Proteomes" id="UP000623129"/>
    </source>
</evidence>
<dbReference type="InterPro" id="IPR016140">
    <property type="entry name" value="Bifunc_inhib/LTP/seed_store"/>
</dbReference>
<feature type="signal peptide" evidence="1">
    <location>
        <begin position="1"/>
        <end position="21"/>
    </location>
</feature>
<name>A0A833RSY4_9POAL</name>
<dbReference type="OrthoDB" id="696558at2759"/>
<feature type="chain" id="PRO_5033015979" evidence="1">
    <location>
        <begin position="22"/>
        <end position="136"/>
    </location>
</feature>
<keyword evidence="1" id="KW-0732">Signal</keyword>
<dbReference type="InterPro" id="IPR027923">
    <property type="entry name" value="Hydrophob_seed_dom"/>
</dbReference>
<dbReference type="Gene3D" id="1.10.110.10">
    <property type="entry name" value="Plant lipid-transfer and hydrophobic proteins"/>
    <property type="match status" value="1"/>
</dbReference>
<feature type="domain" description="Bifunctional inhibitor/plant lipid transfer protein/seed storage helical" evidence="2">
    <location>
        <begin position="51"/>
        <end position="135"/>
    </location>
</feature>
<organism evidence="3 4">
    <name type="scientific">Carex littledalei</name>
    <dbReference type="NCBI Taxonomy" id="544730"/>
    <lineage>
        <taxon>Eukaryota</taxon>
        <taxon>Viridiplantae</taxon>
        <taxon>Streptophyta</taxon>
        <taxon>Embryophyta</taxon>
        <taxon>Tracheophyta</taxon>
        <taxon>Spermatophyta</taxon>
        <taxon>Magnoliopsida</taxon>
        <taxon>Liliopsida</taxon>
        <taxon>Poales</taxon>
        <taxon>Cyperaceae</taxon>
        <taxon>Cyperoideae</taxon>
        <taxon>Cariceae</taxon>
        <taxon>Carex</taxon>
        <taxon>Carex subgen. Euthyceras</taxon>
    </lineage>
</organism>
<dbReference type="CDD" id="cd01958">
    <property type="entry name" value="HPS_like"/>
    <property type="match status" value="1"/>
</dbReference>
<keyword evidence="4" id="KW-1185">Reference proteome</keyword>
<dbReference type="Pfam" id="PF14547">
    <property type="entry name" value="Hydrophob_seed"/>
    <property type="match status" value="1"/>
</dbReference>
<accession>A0A833RSY4</accession>
<dbReference type="Proteomes" id="UP000623129">
    <property type="component" value="Unassembled WGS sequence"/>
</dbReference>